<dbReference type="OrthoDB" id="4072855at2759"/>
<feature type="compositionally biased region" description="Polar residues" evidence="1">
    <location>
        <begin position="1"/>
        <end position="15"/>
    </location>
</feature>
<name>A0A2G8SU10_9APHY</name>
<dbReference type="EMBL" id="AYKW01000001">
    <property type="protein sequence ID" value="PIL37058.1"/>
    <property type="molecule type" value="Genomic_DNA"/>
</dbReference>
<protein>
    <submittedName>
        <fullName evidence="2">Uncharacterized protein</fullName>
    </submittedName>
</protein>
<feature type="compositionally biased region" description="Low complexity" evidence="1">
    <location>
        <begin position="102"/>
        <end position="118"/>
    </location>
</feature>
<gene>
    <name evidence="2" type="ORF">GSI_00750</name>
</gene>
<accession>A0A2G8SU10</accession>
<feature type="region of interest" description="Disordered" evidence="1">
    <location>
        <begin position="1"/>
        <end position="44"/>
    </location>
</feature>
<feature type="region of interest" description="Disordered" evidence="1">
    <location>
        <begin position="100"/>
        <end position="218"/>
    </location>
</feature>
<feature type="compositionally biased region" description="Acidic residues" evidence="1">
    <location>
        <begin position="128"/>
        <end position="153"/>
    </location>
</feature>
<feature type="compositionally biased region" description="Basic and acidic residues" evidence="1">
    <location>
        <begin position="163"/>
        <end position="181"/>
    </location>
</feature>
<evidence type="ECO:0000313" key="2">
    <source>
        <dbReference type="EMBL" id="PIL37058.1"/>
    </source>
</evidence>
<evidence type="ECO:0000256" key="1">
    <source>
        <dbReference type="SAM" id="MobiDB-lite"/>
    </source>
</evidence>
<dbReference type="AlphaFoldDB" id="A0A2G8SU10"/>
<dbReference type="Proteomes" id="UP000230002">
    <property type="component" value="Unassembled WGS sequence"/>
</dbReference>
<comment type="caution">
    <text evidence="2">The sequence shown here is derived from an EMBL/GenBank/DDBJ whole genome shotgun (WGS) entry which is preliminary data.</text>
</comment>
<proteinExistence type="predicted"/>
<reference evidence="2 3" key="1">
    <citation type="journal article" date="2015" name="Sci. Rep.">
        <title>Chromosome-level genome map provides insights into diverse defense mechanisms in the medicinal fungus Ganoderma sinense.</title>
        <authorList>
            <person name="Zhu Y."/>
            <person name="Xu J."/>
            <person name="Sun C."/>
            <person name="Zhou S."/>
            <person name="Xu H."/>
            <person name="Nelson D.R."/>
            <person name="Qian J."/>
            <person name="Song J."/>
            <person name="Luo H."/>
            <person name="Xiang L."/>
            <person name="Li Y."/>
            <person name="Xu Z."/>
            <person name="Ji A."/>
            <person name="Wang L."/>
            <person name="Lu S."/>
            <person name="Hayward A."/>
            <person name="Sun W."/>
            <person name="Li X."/>
            <person name="Schwartz D.C."/>
            <person name="Wang Y."/>
            <person name="Chen S."/>
        </authorList>
    </citation>
    <scope>NUCLEOTIDE SEQUENCE [LARGE SCALE GENOMIC DNA]</scope>
    <source>
        <strain evidence="2 3">ZZ0214-1</strain>
    </source>
</reference>
<evidence type="ECO:0000313" key="3">
    <source>
        <dbReference type="Proteomes" id="UP000230002"/>
    </source>
</evidence>
<sequence length="241" mass="26000">MSTRLVTNVRPQASTRRPLPGSAASGPASERVRPHPPLPEASHPFHRVLFTPFPIGVTEGFQRTVSVPADPFSTSKRLPFTQTPSFISANDAMRDIFAQRASNQSKKGSSSVPSSPQQHPKRAHAGPDEDSDIDLEPLDDDDLDLNLDEDEDNAATASAIRKKREEQAKRQADKAKREIKPLKRSASRGAATQSLPASMFRFSHEPAGTQVTPAVAKIAEEDDWSESFGASGAVPTASLGL</sequence>
<organism evidence="2 3">
    <name type="scientific">Ganoderma sinense ZZ0214-1</name>
    <dbReference type="NCBI Taxonomy" id="1077348"/>
    <lineage>
        <taxon>Eukaryota</taxon>
        <taxon>Fungi</taxon>
        <taxon>Dikarya</taxon>
        <taxon>Basidiomycota</taxon>
        <taxon>Agaricomycotina</taxon>
        <taxon>Agaricomycetes</taxon>
        <taxon>Polyporales</taxon>
        <taxon>Polyporaceae</taxon>
        <taxon>Ganoderma</taxon>
    </lineage>
</organism>
<keyword evidence="3" id="KW-1185">Reference proteome</keyword>